<reference evidence="1" key="1">
    <citation type="submission" date="2023-05" db="EMBL/GenBank/DDBJ databases">
        <authorList>
            <consortium name="ELIXIR-Norway"/>
        </authorList>
    </citation>
    <scope>NUCLEOTIDE SEQUENCE</scope>
</reference>
<evidence type="ECO:0000313" key="2">
    <source>
        <dbReference type="Proteomes" id="UP001162501"/>
    </source>
</evidence>
<dbReference type="Proteomes" id="UP001162501">
    <property type="component" value="Chromosome 28"/>
</dbReference>
<protein>
    <submittedName>
        <fullName evidence="1">Uncharacterized protein</fullName>
    </submittedName>
</protein>
<accession>A0AC59ZF78</accession>
<evidence type="ECO:0000313" key="1">
    <source>
        <dbReference type="EMBL" id="CAN0403297.1"/>
    </source>
</evidence>
<dbReference type="EMBL" id="OX596112">
    <property type="protein sequence ID" value="CAN0403297.1"/>
    <property type="molecule type" value="Genomic_DNA"/>
</dbReference>
<reference evidence="1" key="2">
    <citation type="submission" date="2025-03" db="EMBL/GenBank/DDBJ databases">
        <authorList>
            <consortium name="ELIXIR-Norway"/>
            <consortium name="Elixir Norway"/>
        </authorList>
    </citation>
    <scope>NUCLEOTIDE SEQUENCE</scope>
</reference>
<gene>
    <name evidence="1" type="ORF">MRATA1EN22A_LOCUS17774</name>
</gene>
<proteinExistence type="predicted"/>
<organism evidence="1 2">
    <name type="scientific">Rangifer tarandus platyrhynchus</name>
    <name type="common">Svalbard reindeer</name>
    <dbReference type="NCBI Taxonomy" id="3082113"/>
    <lineage>
        <taxon>Eukaryota</taxon>
        <taxon>Metazoa</taxon>
        <taxon>Chordata</taxon>
        <taxon>Craniata</taxon>
        <taxon>Vertebrata</taxon>
        <taxon>Euteleostomi</taxon>
        <taxon>Mammalia</taxon>
        <taxon>Eutheria</taxon>
        <taxon>Laurasiatheria</taxon>
        <taxon>Artiodactyla</taxon>
        <taxon>Ruminantia</taxon>
        <taxon>Pecora</taxon>
        <taxon>Cervidae</taxon>
        <taxon>Odocoileinae</taxon>
        <taxon>Rangifer</taxon>
    </lineage>
</organism>
<sequence>MEPQTTTEPGGGTGAVRAEPPRTGFIRVRTDAHVFRKKPSAWREERGQEETVRLTDCYHQAFVSERSPSWDANTDGPLLAPRDVLKP</sequence>
<name>A0AC59ZF78_RANTA</name>